<dbReference type="PANTHER" id="PTHR10622">
    <property type="entry name" value="HET DOMAIN-CONTAINING PROTEIN"/>
    <property type="match status" value="1"/>
</dbReference>
<reference evidence="5" key="2">
    <citation type="journal article" date="2020" name="Nat. Commun.">
        <title>Large-scale genome sequencing of mycorrhizal fungi provides insights into the early evolution of symbiotic traits.</title>
        <authorList>
            <person name="Miyauchi S."/>
            <person name="Kiss E."/>
            <person name="Kuo A."/>
            <person name="Drula E."/>
            <person name="Kohler A."/>
            <person name="Sanchez-Garcia M."/>
            <person name="Morin E."/>
            <person name="Andreopoulos B."/>
            <person name="Barry K.W."/>
            <person name="Bonito G."/>
            <person name="Buee M."/>
            <person name="Carver A."/>
            <person name="Chen C."/>
            <person name="Cichocki N."/>
            <person name="Clum A."/>
            <person name="Culley D."/>
            <person name="Crous P.W."/>
            <person name="Fauchery L."/>
            <person name="Girlanda M."/>
            <person name="Hayes R.D."/>
            <person name="Keri Z."/>
            <person name="LaButti K."/>
            <person name="Lipzen A."/>
            <person name="Lombard V."/>
            <person name="Magnuson J."/>
            <person name="Maillard F."/>
            <person name="Murat C."/>
            <person name="Nolan M."/>
            <person name="Ohm R.A."/>
            <person name="Pangilinan J."/>
            <person name="Pereira M.F."/>
            <person name="Perotto S."/>
            <person name="Peter M."/>
            <person name="Pfister S."/>
            <person name="Riley R."/>
            <person name="Sitrit Y."/>
            <person name="Stielow J.B."/>
            <person name="Szollosi G."/>
            <person name="Zifcakova L."/>
            <person name="Stursova M."/>
            <person name="Spatafora J.W."/>
            <person name="Tedersoo L."/>
            <person name="Vaario L.M."/>
            <person name="Yamada A."/>
            <person name="Yan M."/>
            <person name="Wang P."/>
            <person name="Xu J."/>
            <person name="Bruns T."/>
            <person name="Baldrian P."/>
            <person name="Vilgalys R."/>
            <person name="Dunand C."/>
            <person name="Henrissat B."/>
            <person name="Grigoriev I.V."/>
            <person name="Hibbett D."/>
            <person name="Nagy L.G."/>
            <person name="Martin F.M."/>
        </authorList>
    </citation>
    <scope>NUCLEOTIDE SEQUENCE</scope>
    <source>
        <strain evidence="5">BED1</strain>
    </source>
</reference>
<evidence type="ECO:0000313" key="6">
    <source>
        <dbReference type="Proteomes" id="UP001194468"/>
    </source>
</evidence>
<dbReference type="Gene3D" id="1.25.40.10">
    <property type="entry name" value="Tetratricopeptide repeat domain"/>
    <property type="match status" value="1"/>
</dbReference>
<gene>
    <name evidence="5" type="ORF">L210DRAFT_3651341</name>
</gene>
<organism evidence="5 6">
    <name type="scientific">Boletus edulis BED1</name>
    <dbReference type="NCBI Taxonomy" id="1328754"/>
    <lineage>
        <taxon>Eukaryota</taxon>
        <taxon>Fungi</taxon>
        <taxon>Dikarya</taxon>
        <taxon>Basidiomycota</taxon>
        <taxon>Agaricomycotina</taxon>
        <taxon>Agaricomycetes</taxon>
        <taxon>Agaricomycetidae</taxon>
        <taxon>Boletales</taxon>
        <taxon>Boletineae</taxon>
        <taxon>Boletaceae</taxon>
        <taxon>Boletoideae</taxon>
        <taxon>Boletus</taxon>
    </lineage>
</organism>
<dbReference type="Pfam" id="PF06985">
    <property type="entry name" value="HET"/>
    <property type="match status" value="1"/>
</dbReference>
<dbReference type="InterPro" id="IPR036322">
    <property type="entry name" value="WD40_repeat_dom_sf"/>
</dbReference>
<feature type="repeat" description="WD" evidence="1">
    <location>
        <begin position="101"/>
        <end position="142"/>
    </location>
</feature>
<dbReference type="SMART" id="SM00320">
    <property type="entry name" value="WD40"/>
    <property type="match status" value="4"/>
</dbReference>
<dbReference type="Proteomes" id="UP001194468">
    <property type="component" value="Unassembled WGS sequence"/>
</dbReference>
<dbReference type="SUPFAM" id="SSF48452">
    <property type="entry name" value="TPR-like"/>
    <property type="match status" value="1"/>
</dbReference>
<dbReference type="InterPro" id="IPR019734">
    <property type="entry name" value="TPR_rpt"/>
</dbReference>
<keyword evidence="2" id="KW-0802">TPR repeat</keyword>
<feature type="domain" description="Heterokaryon incompatibility" evidence="4">
    <location>
        <begin position="747"/>
        <end position="840"/>
    </location>
</feature>
<keyword evidence="6" id="KW-1185">Reference proteome</keyword>
<evidence type="ECO:0000256" key="3">
    <source>
        <dbReference type="SAM" id="MobiDB-lite"/>
    </source>
</evidence>
<evidence type="ECO:0000256" key="2">
    <source>
        <dbReference type="PROSITE-ProRule" id="PRU00339"/>
    </source>
</evidence>
<dbReference type="SUPFAM" id="SSF69322">
    <property type="entry name" value="Tricorn protease domain 2"/>
    <property type="match status" value="1"/>
</dbReference>
<dbReference type="EMBL" id="WHUW01000053">
    <property type="protein sequence ID" value="KAF8431091.1"/>
    <property type="molecule type" value="Genomic_DNA"/>
</dbReference>
<evidence type="ECO:0000259" key="4">
    <source>
        <dbReference type="Pfam" id="PF06985"/>
    </source>
</evidence>
<feature type="repeat" description="TPR" evidence="2">
    <location>
        <begin position="558"/>
        <end position="591"/>
    </location>
</feature>
<name>A0AAD4BHZ5_BOLED</name>
<dbReference type="InterPro" id="IPR010730">
    <property type="entry name" value="HET"/>
</dbReference>
<dbReference type="AlphaFoldDB" id="A0AAD4BHZ5"/>
<accession>A0AAD4BHZ5</accession>
<dbReference type="SUPFAM" id="SSF50978">
    <property type="entry name" value="WD40 repeat-like"/>
    <property type="match status" value="1"/>
</dbReference>
<dbReference type="InterPro" id="IPR015943">
    <property type="entry name" value="WD40/YVTN_repeat-like_dom_sf"/>
</dbReference>
<dbReference type="Pfam" id="PF00400">
    <property type="entry name" value="WD40"/>
    <property type="match status" value="1"/>
</dbReference>
<dbReference type="Gene3D" id="2.130.10.10">
    <property type="entry name" value="YVTN repeat-like/Quinoprotein amine dehydrogenase"/>
    <property type="match status" value="1"/>
</dbReference>
<protein>
    <recommendedName>
        <fullName evidence="4">Heterokaryon incompatibility domain-containing protein</fullName>
    </recommendedName>
</protein>
<dbReference type="PROSITE" id="PS50005">
    <property type="entry name" value="TPR"/>
    <property type="match status" value="1"/>
</dbReference>
<feature type="region of interest" description="Disordered" evidence="3">
    <location>
        <begin position="1122"/>
        <end position="1152"/>
    </location>
</feature>
<evidence type="ECO:0000313" key="5">
    <source>
        <dbReference type="EMBL" id="KAF8431091.1"/>
    </source>
</evidence>
<sequence length="1222" mass="135223">MPTSKNATATYHSKLPIDIHCQNKPYSVAFTKNGAQVICGDNGRTLRRWRVNDGQEIGTPVKVGGRVYGIEASQDGRWIVLAEERMVVVRDSRTSAKVLEMGQHKGQVGAIDVSADSTKIASGSEDGATYVFSITTGKKLLGPLEHNADVIGVKFSPNGERIATATPILVRVWDAKTGEKLIAIPAVSVSYPVMPFAWSSDSRYLFAATPGWITCIDVSTSVNLDSWSFPSRDTKPPLLVSNGRFIACCTGISVYFLDISSRTQVGPIIKFPTTVRSIALSSDDSCLACGRVDNIISVYNLGDFLPQYVPLDPARCLPLMSISDAAFKSWIDCHLVDAEATLSKEITSSNPSHNVFANRALVQTRLRKWDTAIADAKEVVSVPSSISNLHSGITSKSLAIQPSPIGHIAMALALVGQGQRKHALRAVDLAFRDCRSNENSYLLLIKAILSFVCGRRKDAILRVQDLMSNADDGTLDHGSPVAFSPGNSHLATISLIFGWTFRGPDIAIYQRLCESFYAARRIQEGAESLLKLINSFGEEIRASKASADWVSDFAKKYSAALESLGDDATLSKEYDNAIARYSSALLLDPPSKTDLLVKRSRVRAAKKLWREALNDADMAINQDPSSPLGYECRHSALHGMQSYDEAIDALTRMLSVMEKSPDPTVREMRKNYVSPEQTIRTIDDTIRQIIKICPLVLIDVRTGRLCGTADQMRIFKAETAFKELISSTTVRLDKARITRVVRKCFQYVMFSHVWEGQEPLFQDVKAAGSVWDLDPSPLNEKLCKFCGVVRDGEGDYRWAWSDTCCIDKTTSTVLNESLMSMYKWYEDSAETLIYLADVESPSSLGDLTKSLWMIRSWTLQELLAPKVIRFYDRNWKPYLNDTRTNHKESPEIMQELTTAIHLAPGSILRFSPSDLSVREKLRLAAMRNATIEEDEAYSLIGIFSSDIRPHYGEREAAVGHLLEEIVSRSGDVTVLAWTGKSSTYNSCLPASLLVYSRTPLTISTIDASNMETRTEGLRRTLSPHNAMAIYKRVARLPPARFANRRLYLPCVVFPVKRLGVQQLGSSHLRGYTYLAKVSGLGKVEFSTTDVLPLQEPRMIVFVHPWIRDVRGGDGRARWAEELDSDLDSDTDKPTNTADSGDADSDTDAVSTPLSAVPSAEVDDFTRALLTIVRLTQPFSALVLLEQSDGSFKRVASENEIVVRIEQGLVSLRDVRAKVVEVR</sequence>
<keyword evidence="1" id="KW-0853">WD repeat</keyword>
<dbReference type="PROSITE" id="PS50082">
    <property type="entry name" value="WD_REPEATS_2"/>
    <property type="match status" value="1"/>
</dbReference>
<dbReference type="InterPro" id="IPR001680">
    <property type="entry name" value="WD40_rpt"/>
</dbReference>
<comment type="caution">
    <text evidence="5">The sequence shown here is derived from an EMBL/GenBank/DDBJ whole genome shotgun (WGS) entry which is preliminary data.</text>
</comment>
<evidence type="ECO:0000256" key="1">
    <source>
        <dbReference type="PROSITE-ProRule" id="PRU00221"/>
    </source>
</evidence>
<reference evidence="5" key="1">
    <citation type="submission" date="2019-10" db="EMBL/GenBank/DDBJ databases">
        <authorList>
            <consortium name="DOE Joint Genome Institute"/>
            <person name="Kuo A."/>
            <person name="Miyauchi S."/>
            <person name="Kiss E."/>
            <person name="Drula E."/>
            <person name="Kohler A."/>
            <person name="Sanchez-Garcia M."/>
            <person name="Andreopoulos B."/>
            <person name="Barry K.W."/>
            <person name="Bonito G."/>
            <person name="Buee M."/>
            <person name="Carver A."/>
            <person name="Chen C."/>
            <person name="Cichocki N."/>
            <person name="Clum A."/>
            <person name="Culley D."/>
            <person name="Crous P.W."/>
            <person name="Fauchery L."/>
            <person name="Girlanda M."/>
            <person name="Hayes R."/>
            <person name="Keri Z."/>
            <person name="LaButti K."/>
            <person name="Lipzen A."/>
            <person name="Lombard V."/>
            <person name="Magnuson J."/>
            <person name="Maillard F."/>
            <person name="Morin E."/>
            <person name="Murat C."/>
            <person name="Nolan M."/>
            <person name="Ohm R."/>
            <person name="Pangilinan J."/>
            <person name="Pereira M."/>
            <person name="Perotto S."/>
            <person name="Peter M."/>
            <person name="Riley R."/>
            <person name="Sitrit Y."/>
            <person name="Stielow B."/>
            <person name="Szollosi G."/>
            <person name="Zifcakova L."/>
            <person name="Stursova M."/>
            <person name="Spatafora J.W."/>
            <person name="Tedersoo L."/>
            <person name="Vaario L.-M."/>
            <person name="Yamada A."/>
            <person name="Yan M."/>
            <person name="Wang P."/>
            <person name="Xu J."/>
            <person name="Bruns T."/>
            <person name="Baldrian P."/>
            <person name="Vilgalys R."/>
            <person name="Henrissat B."/>
            <person name="Grigoriev I.V."/>
            <person name="Hibbett D."/>
            <person name="Nagy L.G."/>
            <person name="Martin F.M."/>
        </authorList>
    </citation>
    <scope>NUCLEOTIDE SEQUENCE</scope>
    <source>
        <strain evidence="5">BED1</strain>
    </source>
</reference>
<proteinExistence type="predicted"/>
<dbReference type="PANTHER" id="PTHR10622:SF10">
    <property type="entry name" value="HET DOMAIN-CONTAINING PROTEIN"/>
    <property type="match status" value="1"/>
</dbReference>
<dbReference type="InterPro" id="IPR011990">
    <property type="entry name" value="TPR-like_helical_dom_sf"/>
</dbReference>